<dbReference type="Proteomes" id="UP000298416">
    <property type="component" value="Unassembled WGS sequence"/>
</dbReference>
<comment type="caution">
    <text evidence="2">The sequence shown here is derived from an EMBL/GenBank/DDBJ whole genome shotgun (WGS) entry which is preliminary data.</text>
</comment>
<evidence type="ECO:0000313" key="2">
    <source>
        <dbReference type="EMBL" id="KAG6394756.1"/>
    </source>
</evidence>
<evidence type="ECO:0000256" key="1">
    <source>
        <dbReference type="SAM" id="MobiDB-lite"/>
    </source>
</evidence>
<feature type="region of interest" description="Disordered" evidence="1">
    <location>
        <begin position="83"/>
        <end position="103"/>
    </location>
</feature>
<reference evidence="2" key="2">
    <citation type="submission" date="2020-08" db="EMBL/GenBank/DDBJ databases">
        <title>Plant Genome Project.</title>
        <authorList>
            <person name="Zhang R.-G."/>
        </authorList>
    </citation>
    <scope>NUCLEOTIDE SEQUENCE</scope>
    <source>
        <strain evidence="2">Huo1</strain>
        <tissue evidence="2">Leaf</tissue>
    </source>
</reference>
<keyword evidence="3" id="KW-1185">Reference proteome</keyword>
<gene>
    <name evidence="2" type="ORF">SASPL_145346</name>
</gene>
<accession>A0A8X8WIW3</accession>
<dbReference type="AlphaFoldDB" id="A0A8X8WIW3"/>
<reference evidence="2" key="1">
    <citation type="submission" date="2018-01" db="EMBL/GenBank/DDBJ databases">
        <authorList>
            <person name="Mao J.F."/>
        </authorList>
    </citation>
    <scope>NUCLEOTIDE SEQUENCE</scope>
    <source>
        <strain evidence="2">Huo1</strain>
        <tissue evidence="2">Leaf</tissue>
    </source>
</reference>
<dbReference type="EMBL" id="PNBA02000017">
    <property type="protein sequence ID" value="KAG6394756.1"/>
    <property type="molecule type" value="Genomic_DNA"/>
</dbReference>
<protein>
    <submittedName>
        <fullName evidence="2">Uncharacterized protein</fullName>
    </submittedName>
</protein>
<evidence type="ECO:0000313" key="3">
    <source>
        <dbReference type="Proteomes" id="UP000298416"/>
    </source>
</evidence>
<name>A0A8X8WIW3_SALSN</name>
<sequence>MNIKDVFGPVTGLAAPALDQALKLYKWLHDILSPEVLSEGLSWMVSAVGDFGTSHIKLKVLKTYRFRKVDKVTDSTSTVVSGGITGMDGLPRQDISEKTTPLP</sequence>
<organism evidence="2">
    <name type="scientific">Salvia splendens</name>
    <name type="common">Scarlet sage</name>
    <dbReference type="NCBI Taxonomy" id="180675"/>
    <lineage>
        <taxon>Eukaryota</taxon>
        <taxon>Viridiplantae</taxon>
        <taxon>Streptophyta</taxon>
        <taxon>Embryophyta</taxon>
        <taxon>Tracheophyta</taxon>
        <taxon>Spermatophyta</taxon>
        <taxon>Magnoliopsida</taxon>
        <taxon>eudicotyledons</taxon>
        <taxon>Gunneridae</taxon>
        <taxon>Pentapetalae</taxon>
        <taxon>asterids</taxon>
        <taxon>lamiids</taxon>
        <taxon>Lamiales</taxon>
        <taxon>Lamiaceae</taxon>
        <taxon>Nepetoideae</taxon>
        <taxon>Mentheae</taxon>
        <taxon>Salviinae</taxon>
        <taxon>Salvia</taxon>
        <taxon>Salvia subgen. Calosphace</taxon>
        <taxon>core Calosphace</taxon>
    </lineage>
</organism>
<proteinExistence type="predicted"/>